<organism evidence="2 3">
    <name type="scientific">Pseudoalteromonas ruthenica</name>
    <dbReference type="NCBI Taxonomy" id="151081"/>
    <lineage>
        <taxon>Bacteria</taxon>
        <taxon>Pseudomonadati</taxon>
        <taxon>Pseudomonadota</taxon>
        <taxon>Gammaproteobacteria</taxon>
        <taxon>Alteromonadales</taxon>
        <taxon>Pseudoalteromonadaceae</taxon>
        <taxon>Pseudoalteromonas</taxon>
    </lineage>
</organism>
<comment type="caution">
    <text evidence="2">The sequence shown here is derived from an EMBL/GenBank/DDBJ whole genome shotgun (WGS) entry which is preliminary data.</text>
</comment>
<feature type="compositionally biased region" description="Polar residues" evidence="1">
    <location>
        <begin position="68"/>
        <end position="79"/>
    </location>
</feature>
<proteinExistence type="predicted"/>
<reference evidence="3" key="2">
    <citation type="submission" date="2019-06" db="EMBL/GenBank/DDBJ databases">
        <title>Co-occurence of chitin degradation, pigmentation and bioactivity in marine Pseudoalteromonas.</title>
        <authorList>
            <person name="Sonnenschein E.C."/>
            <person name="Bech P.K."/>
        </authorList>
    </citation>
    <scope>NUCLEOTIDE SEQUENCE [LARGE SCALE GENOMIC DNA]</scope>
    <source>
        <strain evidence="3">S2897</strain>
    </source>
</reference>
<feature type="compositionally biased region" description="Basic and acidic residues" evidence="1">
    <location>
        <begin position="81"/>
        <end position="97"/>
    </location>
</feature>
<evidence type="ECO:0000313" key="3">
    <source>
        <dbReference type="Proteomes" id="UP000305874"/>
    </source>
</evidence>
<name>A0A5S3Z122_9GAMM</name>
<dbReference type="EMBL" id="PNCG01000016">
    <property type="protein sequence ID" value="TMP85973.1"/>
    <property type="molecule type" value="Genomic_DNA"/>
</dbReference>
<dbReference type="Proteomes" id="UP000305874">
    <property type="component" value="Unassembled WGS sequence"/>
</dbReference>
<sequence>MFLRALLISITCHMLILGFVLSTATPAVMRAHQEEPPATMQVVMISLPPPENKIEHPVHEPEPIKPQRSVNNDSHSATPVQKEEGEGKANQHSEALKSRAAAAEKAGNPPVRINPYANFEQRVTRAFAKTQSSAGVGKVQLDELPRYSGPDITSVQQSTGAMQVLAGDKVTGNYLLRQDGRCFVMDASSPMAQADMPAGEVICPHLKQRKQAAFDAAMSKWLQD</sequence>
<reference evidence="2 3" key="1">
    <citation type="submission" date="2017-12" db="EMBL/GenBank/DDBJ databases">
        <authorList>
            <person name="Paulsen S."/>
            <person name="Gram L.K."/>
        </authorList>
    </citation>
    <scope>NUCLEOTIDE SEQUENCE [LARGE SCALE GENOMIC DNA]</scope>
    <source>
        <strain evidence="2 3">S2897</strain>
    </source>
</reference>
<accession>A0A5S3Z122</accession>
<feature type="compositionally biased region" description="Basic and acidic residues" evidence="1">
    <location>
        <begin position="52"/>
        <end position="65"/>
    </location>
</feature>
<dbReference type="STRING" id="151081.TW72_10785"/>
<evidence type="ECO:0000313" key="2">
    <source>
        <dbReference type="EMBL" id="TMP85973.1"/>
    </source>
</evidence>
<protein>
    <submittedName>
        <fullName evidence="2">Uncharacterized protein</fullName>
    </submittedName>
</protein>
<gene>
    <name evidence="2" type="ORF">CWC05_15330</name>
</gene>
<feature type="region of interest" description="Disordered" evidence="1">
    <location>
        <begin position="50"/>
        <end position="114"/>
    </location>
</feature>
<evidence type="ECO:0000256" key="1">
    <source>
        <dbReference type="SAM" id="MobiDB-lite"/>
    </source>
</evidence>
<dbReference type="AlphaFoldDB" id="A0A5S3Z122"/>
<dbReference type="RefSeq" id="WP_138548740.1">
    <property type="nucleotide sequence ID" value="NZ_PNCG01000016.1"/>
</dbReference>